<proteinExistence type="predicted"/>
<sequence>MSIQCHLILDPIKRKVLNRGLRDLKGLYHGELLEYYKELEEIRKTLQTRCINEIPSELYRYFEASITLAFLKVCVALEETGYPHDELGKLGYCRFTSDEKNALRGLEKYFILRDVSIDNIVEYIVAEKGTVFTLVKEALREGYINFVELMEVWRNNLDIRESLIIAFQSVYREIFDNIKEAFIKLIEKRPAWLNRVFKEYEDMLLDSAEVREKFEKIYREAFQNRLREMEEKFEFLERERSSLLETIRMLSEKIEKEVSSKEMLLKELENIRTRYEDVRRRYEELLSEWNKKVEEVNKLAEELKNKEEQLSKIAERERELSAAREALEAEVARLKSLREDYEKKIRILEEELSLKATEINSLREKLEGLQNALQGRVEGNFVSYEDIESILVIHAGRFRDKIEQIRELVTPWGRIDVDKWTDRAITPHIQNGYAIRIGFARLVKGGIFSRRRSIEINLVYYIRHDKLKSLGYDNEALSLSEFLNIIREYVEEALHDDSKFIVIGIVSPTGYSEKVVSYVTGKEIGKSLILSNLVVILVDPIKNTIYYPDTSRYAKDYVWLFRLEAPEEEKIGIAKVLKELHDEALIKTGQGYAPLTEFHSRAKTYPLIARLRVLNKLMECGDIEIKKIDRNPYILFKRVPTQWCIH</sequence>
<gene>
    <name evidence="2" type="ordered locus">Igag_0818</name>
</gene>
<keyword evidence="3" id="KW-1185">Reference proteome</keyword>
<dbReference type="EMBL" id="CP002098">
    <property type="protein sequence ID" value="ADM27641.1"/>
    <property type="molecule type" value="Genomic_DNA"/>
</dbReference>
<keyword evidence="1" id="KW-0175">Coiled coil</keyword>
<evidence type="ECO:0000313" key="2">
    <source>
        <dbReference type="EMBL" id="ADM27641.1"/>
    </source>
</evidence>
<reference evidence="2 3" key="1">
    <citation type="journal article" date="2010" name="Stand. Genomic Sci.">
        <title>Complete genome sequence of Ignisphaera aggregans type strain (AQ1.S1).</title>
        <authorList>
            <person name="Goker M."/>
            <person name="Held B."/>
            <person name="Lapidus A."/>
            <person name="Nolan M."/>
            <person name="Spring S."/>
            <person name="Yasawong M."/>
            <person name="Lucas S."/>
            <person name="Glavina Del Rio T."/>
            <person name="Tice H."/>
            <person name="Cheng J.F."/>
            <person name="Goodwin L."/>
            <person name="Tapia R."/>
            <person name="Pitluck S."/>
            <person name="Liolios K."/>
            <person name="Ivanova N."/>
            <person name="Mavromatis K."/>
            <person name="Mikhailova N."/>
            <person name="Pati A."/>
            <person name="Chen A."/>
            <person name="Palaniappan K."/>
            <person name="Brambilla E."/>
            <person name="Land M."/>
            <person name="Hauser L."/>
            <person name="Chang Y.J."/>
            <person name="Jeffries C.D."/>
            <person name="Brettin T."/>
            <person name="Detter J.C."/>
            <person name="Han C."/>
            <person name="Rohde M."/>
            <person name="Sikorski J."/>
            <person name="Woyke T."/>
            <person name="Bristow J."/>
            <person name="Eisen J.A."/>
            <person name="Markowitz V."/>
            <person name="Hugenholtz P."/>
            <person name="Kyrpides N.C."/>
            <person name="Klenk H.P."/>
        </authorList>
    </citation>
    <scope>NUCLEOTIDE SEQUENCE [LARGE SCALE GENOMIC DNA]</scope>
    <source>
        <strain evidence="3">DSM 17230 / JCM 13409 / AQ1.S1</strain>
    </source>
</reference>
<dbReference type="AlphaFoldDB" id="E0STM5"/>
<name>E0STM5_IGNAA</name>
<dbReference type="BioCyc" id="IAGG583356:GHAH-807-MONOMER"/>
<dbReference type="Proteomes" id="UP000001304">
    <property type="component" value="Chromosome"/>
</dbReference>
<dbReference type="HOGENOM" id="CLU_423694_0_0_2"/>
<organism evidence="2 3">
    <name type="scientific">Ignisphaera aggregans (strain DSM 17230 / JCM 13409 / AQ1.S1)</name>
    <dbReference type="NCBI Taxonomy" id="583356"/>
    <lineage>
        <taxon>Archaea</taxon>
        <taxon>Thermoproteota</taxon>
        <taxon>Thermoprotei</taxon>
        <taxon>Desulfurococcales</taxon>
        <taxon>Desulfurococcaceae</taxon>
        <taxon>Ignisphaera</taxon>
    </lineage>
</organism>
<feature type="coiled-coil region" evidence="1">
    <location>
        <begin position="219"/>
        <end position="372"/>
    </location>
</feature>
<dbReference type="Gene3D" id="1.10.287.1490">
    <property type="match status" value="1"/>
</dbReference>
<dbReference type="STRING" id="583356.Igag_0818"/>
<evidence type="ECO:0000256" key="1">
    <source>
        <dbReference type="SAM" id="Coils"/>
    </source>
</evidence>
<dbReference type="KEGG" id="iag:Igag_0818"/>
<evidence type="ECO:0000313" key="3">
    <source>
        <dbReference type="Proteomes" id="UP000001304"/>
    </source>
</evidence>
<protein>
    <submittedName>
        <fullName evidence="2">Uncharacterized protein</fullName>
    </submittedName>
</protein>
<accession>E0STM5</accession>